<keyword evidence="1" id="KW-1133">Transmembrane helix</keyword>
<protein>
    <recommendedName>
        <fullName evidence="3">Protein kinase domain-containing protein</fullName>
    </recommendedName>
</protein>
<dbReference type="STRING" id="660025.F9FLW5"/>
<gene>
    <name evidence="2" type="ORF">FOXB_07395</name>
</gene>
<dbReference type="Pfam" id="PF13095">
    <property type="entry name" value="FTA2"/>
    <property type="match status" value="1"/>
</dbReference>
<feature type="transmembrane region" description="Helical" evidence="1">
    <location>
        <begin position="262"/>
        <end position="285"/>
    </location>
</feature>
<keyword evidence="1" id="KW-0472">Membrane</keyword>
<proteinExistence type="predicted"/>
<keyword evidence="1" id="KW-0812">Transmembrane</keyword>
<sequence>MSSIPEQLPPCEGPKLTQFQYYNSTFQWLERLDENREDDDVTSSKGYVFKARIGSREYAIKVFKFFDPMSTKYFWEPQLGEGTSLDTAAYYTDPFYAECRAYGRIQEAIKKNILKTDVSVLCHGFFFLKPQDQKALENYAIDLGLGLVDSKYQESTIGGLRARAIVKDLVSSNSGITSKSIRKILSGVVSMNKAGIYNINIRTGNFCDGQLVDFGSSWTEPHTLLASLNREAAVENWRTAERLKRYIACNLGHTNDNRDRNLSYLTCGVLGLLYSTLLISVLVEIEISRQRTTKLVASYNSEADMNC</sequence>
<name>F9FLW5_FUSOF</name>
<evidence type="ECO:0000313" key="2">
    <source>
        <dbReference type="EMBL" id="EGU82091.1"/>
    </source>
</evidence>
<reference evidence="2" key="1">
    <citation type="journal article" date="2012" name="Mol. Plant Microbe Interact.">
        <title>A highly conserved effector in Fusarium oxysporum is required for full virulence on Arabidopsis.</title>
        <authorList>
            <person name="Thatcher L.F."/>
            <person name="Gardiner D.M."/>
            <person name="Kazan K."/>
            <person name="Manners J."/>
        </authorList>
    </citation>
    <scope>NUCLEOTIDE SEQUENCE [LARGE SCALE GENOMIC DNA]</scope>
    <source>
        <strain evidence="2">Fo5176</strain>
    </source>
</reference>
<comment type="caution">
    <text evidence="2">The sequence shown here is derived from an EMBL/GenBank/DDBJ whole genome shotgun (WGS) entry which is preliminary data.</text>
</comment>
<dbReference type="OrthoDB" id="3432781at2759"/>
<dbReference type="AlphaFoldDB" id="F9FLW5"/>
<dbReference type="InterPro" id="IPR025213">
    <property type="entry name" value="Sim4_Fta2"/>
</dbReference>
<dbReference type="EMBL" id="AFQF01002216">
    <property type="protein sequence ID" value="EGU82091.1"/>
    <property type="molecule type" value="Genomic_DNA"/>
</dbReference>
<organism evidence="2">
    <name type="scientific">Fusarium oxysporum (strain Fo5176)</name>
    <name type="common">Fusarium vascular wilt</name>
    <dbReference type="NCBI Taxonomy" id="660025"/>
    <lineage>
        <taxon>Eukaryota</taxon>
        <taxon>Fungi</taxon>
        <taxon>Dikarya</taxon>
        <taxon>Ascomycota</taxon>
        <taxon>Pezizomycotina</taxon>
        <taxon>Sordariomycetes</taxon>
        <taxon>Hypocreomycetidae</taxon>
        <taxon>Hypocreales</taxon>
        <taxon>Nectriaceae</taxon>
        <taxon>Fusarium</taxon>
        <taxon>Fusarium oxysporum species complex</taxon>
    </lineage>
</organism>
<evidence type="ECO:0000256" key="1">
    <source>
        <dbReference type="SAM" id="Phobius"/>
    </source>
</evidence>
<accession>F9FLW5</accession>
<evidence type="ECO:0008006" key="3">
    <source>
        <dbReference type="Google" id="ProtNLM"/>
    </source>
</evidence>